<protein>
    <submittedName>
        <fullName evidence="3">Uncharacterized protein</fullName>
    </submittedName>
</protein>
<gene>
    <name evidence="1" type="ORF">AC496_4372</name>
    <name evidence="3" type="ORF">ALQ11_02599</name>
    <name evidence="2" type="ORF">ALQ42_02518</name>
</gene>
<evidence type="ECO:0000313" key="2">
    <source>
        <dbReference type="EMBL" id="RMO40090.1"/>
    </source>
</evidence>
<dbReference type="Proteomes" id="UP000037836">
    <property type="component" value="Unassembled WGS sequence"/>
</dbReference>
<organism evidence="3 5">
    <name type="scientific">Pseudomonas savastanoi pv. glycinea</name>
    <name type="common">Pseudomonas syringae pv. glycinea</name>
    <dbReference type="NCBI Taxonomy" id="318"/>
    <lineage>
        <taxon>Bacteria</taxon>
        <taxon>Pseudomonadati</taxon>
        <taxon>Pseudomonadota</taxon>
        <taxon>Gammaproteobacteria</taxon>
        <taxon>Pseudomonadales</taxon>
        <taxon>Pseudomonadaceae</taxon>
        <taxon>Pseudomonas</taxon>
    </lineage>
</organism>
<dbReference type="Proteomes" id="UP000273536">
    <property type="component" value="Unassembled WGS sequence"/>
</dbReference>
<reference evidence="5 6" key="3">
    <citation type="submission" date="2018-08" db="EMBL/GenBank/DDBJ databases">
        <title>Recombination of ecologically and evolutionarily significant loci maintains genetic cohesion in the Pseudomonas syringae species complex.</title>
        <authorList>
            <person name="Dillon M."/>
            <person name="Thakur S."/>
            <person name="Almeida R.N.D."/>
            <person name="Weir B.S."/>
            <person name="Guttman D.S."/>
        </authorList>
    </citation>
    <scope>NUCLEOTIDE SEQUENCE [LARGE SCALE GENOMIC DNA]</scope>
    <source>
        <strain evidence="3 5">ICMP 4182</strain>
        <strain evidence="2 6">ICMP 6372</strain>
    </source>
</reference>
<sequence length="358" mass="40308">MLSTHPEIFVECRELRNPAGSRSFNVGHSPVPTSLGECIEAFLSAKNFSDFYTVRNDLQEYKIVDAIGALVVYELWNIFILRATGATIKPEMSTPVIPGCQLGELKAAAQRVPLLKTSLLKTLINARFIDRLGILPEQALALREYACEFCDLLSVALKEKTRSQIANQKLDTASLERFKCEVTEKFSSSVKRFDLFKRLTIGQVSPIVSNISLPREAFLSGTDTYYVFDTYGPNLAQEVHSWLSVQILLHNHRTENSEITLPTRKAEWMICSSHALKKFRAAGFTTSGRNITWPDGKGSMNFFEINCDGYGYYLVLSGESLITVSYAHRKNELPMNISFTDNGEHVSFKIEYYVGARQ</sequence>
<name>A0A0P9SJ21_PSESG</name>
<dbReference type="EMBL" id="RBPS01000054">
    <property type="protein sequence ID" value="RMO40090.1"/>
    <property type="molecule type" value="Genomic_DNA"/>
</dbReference>
<comment type="caution">
    <text evidence="3">The sequence shown here is derived from an EMBL/GenBank/DDBJ whole genome shotgun (WGS) entry which is preliminary data.</text>
</comment>
<evidence type="ECO:0000313" key="6">
    <source>
        <dbReference type="Proteomes" id="UP000273536"/>
    </source>
</evidence>
<evidence type="ECO:0000313" key="4">
    <source>
        <dbReference type="Proteomes" id="UP000037836"/>
    </source>
</evidence>
<evidence type="ECO:0000313" key="1">
    <source>
        <dbReference type="EMBL" id="KPC42805.1"/>
    </source>
</evidence>
<evidence type="ECO:0000313" key="5">
    <source>
        <dbReference type="Proteomes" id="UP000272471"/>
    </source>
</evidence>
<evidence type="ECO:0000313" key="3">
    <source>
        <dbReference type="EMBL" id="RMQ10657.1"/>
    </source>
</evidence>
<dbReference type="AlphaFoldDB" id="A0A0P9SJ21"/>
<reference evidence="1" key="1">
    <citation type="submission" date="2015-07" db="EMBL/GenBank/DDBJ databases">
        <authorList>
            <person name="O'Brien H.E."/>
            <person name="Thakur S."/>
            <person name="Gong Y."/>
            <person name="Wang P.W."/>
            <person name="Guttman D.S."/>
        </authorList>
    </citation>
    <scope>NUCLEOTIDE SEQUENCE</scope>
    <source>
        <strain evidence="1">BR1</strain>
    </source>
</reference>
<dbReference type="EMBL" id="LGLO01000070">
    <property type="protein sequence ID" value="KPC42805.1"/>
    <property type="molecule type" value="Genomic_DNA"/>
</dbReference>
<dbReference type="Proteomes" id="UP000272471">
    <property type="component" value="Unassembled WGS sequence"/>
</dbReference>
<keyword evidence="4" id="KW-1185">Reference proteome</keyword>
<dbReference type="EMBL" id="RBQX01000280">
    <property type="protein sequence ID" value="RMQ10657.1"/>
    <property type="molecule type" value="Genomic_DNA"/>
</dbReference>
<accession>A0A0P9SJ21</accession>
<proteinExistence type="predicted"/>
<reference evidence="1 4" key="2">
    <citation type="submission" date="2015-10" db="EMBL/GenBank/DDBJ databases">
        <title>Comparative genomics and high-throughput reverse genetic screens identify a new phytobacterial MAMP and an Arabidopsis receptor required for immune elicitation.</title>
        <authorList>
            <person name="Mott G.A."/>
            <person name="Thakur S."/>
            <person name="Wang P.W."/>
            <person name="Desveaux D."/>
            <person name="Guttman D.S."/>
        </authorList>
    </citation>
    <scope>NUCLEOTIDE SEQUENCE [LARGE SCALE GENOMIC DNA]</scope>
    <source>
        <strain evidence="1 4">BR1</strain>
    </source>
</reference>